<evidence type="ECO:0000313" key="7">
    <source>
        <dbReference type="EMBL" id="MBB6429496.1"/>
    </source>
</evidence>
<evidence type="ECO:0000256" key="6">
    <source>
        <dbReference type="SAM" id="Phobius"/>
    </source>
</evidence>
<dbReference type="InterPro" id="IPR001851">
    <property type="entry name" value="ABC_transp_permease"/>
</dbReference>
<name>A0A7X0LKC4_9BACT</name>
<feature type="transmembrane region" description="Helical" evidence="6">
    <location>
        <begin position="177"/>
        <end position="199"/>
    </location>
</feature>
<comment type="subcellular location">
    <subcellularLocation>
        <location evidence="1">Cell membrane</location>
        <topology evidence="1">Multi-pass membrane protein</topology>
    </subcellularLocation>
</comment>
<feature type="transmembrane region" description="Helical" evidence="6">
    <location>
        <begin position="257"/>
        <end position="277"/>
    </location>
</feature>
<feature type="transmembrane region" description="Helical" evidence="6">
    <location>
        <begin position="49"/>
        <end position="68"/>
    </location>
</feature>
<evidence type="ECO:0000256" key="2">
    <source>
        <dbReference type="ARBA" id="ARBA00022475"/>
    </source>
</evidence>
<proteinExistence type="predicted"/>
<feature type="transmembrane region" description="Helical" evidence="6">
    <location>
        <begin position="80"/>
        <end position="98"/>
    </location>
</feature>
<dbReference type="RefSeq" id="WP_184677072.1">
    <property type="nucleotide sequence ID" value="NZ_JACHGY010000001.1"/>
</dbReference>
<evidence type="ECO:0000256" key="4">
    <source>
        <dbReference type="ARBA" id="ARBA00022989"/>
    </source>
</evidence>
<sequence length="336" mass="34952">MKLKPFLYNMLPFVGLVFVIVVSMIAIQIKDPSGEDLANFMSFDNIRTVLIQTVVVGIAALGMTLVIISAGIDLSVGSQIALATVVFAFVVNGGSVTPPEVDSASGLAVTLAILATIGACGLCGLFNGWISSKFRIVPFIVTLGTMLIFRGVAKWIAGGEAVRTPKNAAQGFMDYDGALGIGIGFYLLIASIIVTAVLLKRTVLGRYIYAIGSSENTARLCGIGVENQKVFIYVLCGVFTGLAGVMQYSFLGSGNPTIAVGLELNIIAAVVIGGGSLNGGSGSAMGTFIGALIMSILGSTCTMLGAETYVQEMTIGSIVIIAVGIDRLKHLKRFQS</sequence>
<dbReference type="Pfam" id="PF02653">
    <property type="entry name" value="BPD_transp_2"/>
    <property type="match status" value="1"/>
</dbReference>
<protein>
    <submittedName>
        <fullName evidence="7">Ribose/xylose/arabinose/galactoside ABC-type transport system permease subunit</fullName>
    </submittedName>
</protein>
<keyword evidence="2" id="KW-1003">Cell membrane</keyword>
<keyword evidence="3 6" id="KW-0812">Transmembrane</keyword>
<dbReference type="AlphaFoldDB" id="A0A7X0LKC4"/>
<evidence type="ECO:0000256" key="1">
    <source>
        <dbReference type="ARBA" id="ARBA00004651"/>
    </source>
</evidence>
<keyword evidence="5 6" id="KW-0472">Membrane</keyword>
<reference evidence="7 8" key="1">
    <citation type="submission" date="2020-08" db="EMBL/GenBank/DDBJ databases">
        <title>Genomic Encyclopedia of Type Strains, Phase IV (KMG-IV): sequencing the most valuable type-strain genomes for metagenomic binning, comparative biology and taxonomic classification.</title>
        <authorList>
            <person name="Goeker M."/>
        </authorList>
    </citation>
    <scope>NUCLEOTIDE SEQUENCE [LARGE SCALE GENOMIC DNA]</scope>
    <source>
        <strain evidence="7 8">DSM 103725</strain>
    </source>
</reference>
<dbReference type="Proteomes" id="UP000541810">
    <property type="component" value="Unassembled WGS sequence"/>
</dbReference>
<organism evidence="7 8">
    <name type="scientific">Algisphaera agarilytica</name>
    <dbReference type="NCBI Taxonomy" id="1385975"/>
    <lineage>
        <taxon>Bacteria</taxon>
        <taxon>Pseudomonadati</taxon>
        <taxon>Planctomycetota</taxon>
        <taxon>Phycisphaerae</taxon>
        <taxon>Phycisphaerales</taxon>
        <taxon>Phycisphaeraceae</taxon>
        <taxon>Algisphaera</taxon>
    </lineage>
</organism>
<evidence type="ECO:0000256" key="3">
    <source>
        <dbReference type="ARBA" id="ARBA00022692"/>
    </source>
</evidence>
<dbReference type="GO" id="GO:0005886">
    <property type="term" value="C:plasma membrane"/>
    <property type="evidence" value="ECO:0007669"/>
    <property type="project" value="UniProtKB-SubCell"/>
</dbReference>
<feature type="transmembrane region" description="Helical" evidence="6">
    <location>
        <begin position="284"/>
        <end position="306"/>
    </location>
</feature>
<keyword evidence="4 6" id="KW-1133">Transmembrane helix</keyword>
<dbReference type="EMBL" id="JACHGY010000001">
    <property type="protein sequence ID" value="MBB6429496.1"/>
    <property type="molecule type" value="Genomic_DNA"/>
</dbReference>
<feature type="transmembrane region" description="Helical" evidence="6">
    <location>
        <begin position="104"/>
        <end position="129"/>
    </location>
</feature>
<comment type="caution">
    <text evidence="7">The sequence shown here is derived from an EMBL/GenBank/DDBJ whole genome shotgun (WGS) entry which is preliminary data.</text>
</comment>
<feature type="transmembrane region" description="Helical" evidence="6">
    <location>
        <begin position="230"/>
        <end position="251"/>
    </location>
</feature>
<keyword evidence="8" id="KW-1185">Reference proteome</keyword>
<dbReference type="PANTHER" id="PTHR32196:SF72">
    <property type="entry name" value="RIBOSE IMPORT PERMEASE PROTEIN RBSC"/>
    <property type="match status" value="1"/>
</dbReference>
<accession>A0A7X0LKC4</accession>
<gene>
    <name evidence="7" type="ORF">HNQ40_001302</name>
</gene>
<feature type="transmembrane region" description="Helical" evidence="6">
    <location>
        <begin position="7"/>
        <end position="29"/>
    </location>
</feature>
<dbReference type="CDD" id="cd06579">
    <property type="entry name" value="TM_PBP1_transp_AraH_like"/>
    <property type="match status" value="1"/>
</dbReference>
<feature type="transmembrane region" description="Helical" evidence="6">
    <location>
        <begin position="136"/>
        <end position="157"/>
    </location>
</feature>
<evidence type="ECO:0000313" key="8">
    <source>
        <dbReference type="Proteomes" id="UP000541810"/>
    </source>
</evidence>
<dbReference type="PANTHER" id="PTHR32196">
    <property type="entry name" value="ABC TRANSPORTER PERMEASE PROTEIN YPHD-RELATED-RELATED"/>
    <property type="match status" value="1"/>
</dbReference>
<dbReference type="GO" id="GO:0022857">
    <property type="term" value="F:transmembrane transporter activity"/>
    <property type="evidence" value="ECO:0007669"/>
    <property type="project" value="InterPro"/>
</dbReference>
<evidence type="ECO:0000256" key="5">
    <source>
        <dbReference type="ARBA" id="ARBA00023136"/>
    </source>
</evidence>